<dbReference type="CDD" id="cd04496">
    <property type="entry name" value="SSB_OBF"/>
    <property type="match status" value="1"/>
</dbReference>
<protein>
    <submittedName>
        <fullName evidence="4">Single-stranded DNA-binding protein</fullName>
    </submittedName>
</protein>
<dbReference type="SUPFAM" id="SSF50249">
    <property type="entry name" value="Nucleic acid-binding proteins"/>
    <property type="match status" value="1"/>
</dbReference>
<dbReference type="Gene3D" id="2.40.50.140">
    <property type="entry name" value="Nucleic acid-binding proteins"/>
    <property type="match status" value="1"/>
</dbReference>
<dbReference type="AlphaFoldDB" id="A0A7W7FSJ3"/>
<dbReference type="Pfam" id="PF00436">
    <property type="entry name" value="SSB"/>
    <property type="match status" value="1"/>
</dbReference>
<evidence type="ECO:0000256" key="3">
    <source>
        <dbReference type="SAM" id="MobiDB-lite"/>
    </source>
</evidence>
<proteinExistence type="predicted"/>
<gene>
    <name evidence="4" type="ORF">HNR67_002355</name>
</gene>
<keyword evidence="1 2" id="KW-0238">DNA-binding</keyword>
<evidence type="ECO:0000256" key="1">
    <source>
        <dbReference type="ARBA" id="ARBA00023125"/>
    </source>
</evidence>
<sequence>MFETTITVTGRIASEIRVRHTAANARVVSFRLLSRSRRYDKARQEWTNGDSVSLWVNCWEQVASGVTASLRRGDQVVVHGPMSTREYDASDGTRRTSTEMRAEAIGPNLRHCTADVLRPPLYDQPAYPAPTALTPASPTRTDPTPAAPDSAAPDFAAPIPTDTPTDPVPAYSTPTACTPTDSPTAPAVLTALPTPRHPDTPAATPAGSPSAAVRNAALAGRVALGLPTDGSLEDLLTELIDPEREVVPAA</sequence>
<dbReference type="InterPro" id="IPR012340">
    <property type="entry name" value="NA-bd_OB-fold"/>
</dbReference>
<organism evidence="4 5">
    <name type="scientific">Crossiella cryophila</name>
    <dbReference type="NCBI Taxonomy" id="43355"/>
    <lineage>
        <taxon>Bacteria</taxon>
        <taxon>Bacillati</taxon>
        <taxon>Actinomycetota</taxon>
        <taxon>Actinomycetes</taxon>
        <taxon>Pseudonocardiales</taxon>
        <taxon>Pseudonocardiaceae</taxon>
        <taxon>Crossiella</taxon>
    </lineage>
</organism>
<dbReference type="InterPro" id="IPR000424">
    <property type="entry name" value="Primosome_PriB/ssb"/>
</dbReference>
<reference evidence="4 5" key="1">
    <citation type="submission" date="2020-08" db="EMBL/GenBank/DDBJ databases">
        <title>Sequencing the genomes of 1000 actinobacteria strains.</title>
        <authorList>
            <person name="Klenk H.-P."/>
        </authorList>
    </citation>
    <scope>NUCLEOTIDE SEQUENCE [LARGE SCALE GENOMIC DNA]</scope>
    <source>
        <strain evidence="4 5">DSM 44230</strain>
    </source>
</reference>
<dbReference type="RefSeq" id="WP_185002088.1">
    <property type="nucleotide sequence ID" value="NZ_JACHMH010000001.1"/>
</dbReference>
<name>A0A7W7FSJ3_9PSEU</name>
<keyword evidence="5" id="KW-1185">Reference proteome</keyword>
<dbReference type="PROSITE" id="PS50935">
    <property type="entry name" value="SSB"/>
    <property type="match status" value="1"/>
</dbReference>
<dbReference type="GO" id="GO:0003697">
    <property type="term" value="F:single-stranded DNA binding"/>
    <property type="evidence" value="ECO:0007669"/>
    <property type="project" value="InterPro"/>
</dbReference>
<evidence type="ECO:0000313" key="5">
    <source>
        <dbReference type="Proteomes" id="UP000533598"/>
    </source>
</evidence>
<comment type="caution">
    <text evidence="4">The sequence shown here is derived from an EMBL/GenBank/DDBJ whole genome shotgun (WGS) entry which is preliminary data.</text>
</comment>
<evidence type="ECO:0000256" key="2">
    <source>
        <dbReference type="PROSITE-ProRule" id="PRU00252"/>
    </source>
</evidence>
<evidence type="ECO:0000313" key="4">
    <source>
        <dbReference type="EMBL" id="MBB4676237.1"/>
    </source>
</evidence>
<feature type="region of interest" description="Disordered" evidence="3">
    <location>
        <begin position="125"/>
        <end position="159"/>
    </location>
</feature>
<accession>A0A7W7FSJ3</accession>
<dbReference type="EMBL" id="JACHMH010000001">
    <property type="protein sequence ID" value="MBB4676237.1"/>
    <property type="molecule type" value="Genomic_DNA"/>
</dbReference>
<dbReference type="Proteomes" id="UP000533598">
    <property type="component" value="Unassembled WGS sequence"/>
</dbReference>